<accession>A0A9D2EKR9</accession>
<evidence type="ECO:0000313" key="2">
    <source>
        <dbReference type="Proteomes" id="UP000824049"/>
    </source>
</evidence>
<dbReference type="Proteomes" id="UP000824049">
    <property type="component" value="Unassembled WGS sequence"/>
</dbReference>
<evidence type="ECO:0000313" key="1">
    <source>
        <dbReference type="EMBL" id="HIZ39508.1"/>
    </source>
</evidence>
<comment type="caution">
    <text evidence="1">The sequence shown here is derived from an EMBL/GenBank/DDBJ whole genome shotgun (WGS) entry which is preliminary data.</text>
</comment>
<dbReference type="Gene3D" id="1.10.3210.10">
    <property type="entry name" value="Hypothetical protein af1432"/>
    <property type="match status" value="1"/>
</dbReference>
<reference evidence="1" key="1">
    <citation type="journal article" date="2021" name="PeerJ">
        <title>Extensive microbial diversity within the chicken gut microbiome revealed by metagenomics and culture.</title>
        <authorList>
            <person name="Gilroy R."/>
            <person name="Ravi A."/>
            <person name="Getino M."/>
            <person name="Pursley I."/>
            <person name="Horton D.L."/>
            <person name="Alikhan N.F."/>
            <person name="Baker D."/>
            <person name="Gharbi K."/>
            <person name="Hall N."/>
            <person name="Watson M."/>
            <person name="Adriaenssens E.M."/>
            <person name="Foster-Nyarko E."/>
            <person name="Jarju S."/>
            <person name="Secka A."/>
            <person name="Antonio M."/>
            <person name="Oren A."/>
            <person name="Chaudhuri R.R."/>
            <person name="La Ragione R."/>
            <person name="Hildebrand F."/>
            <person name="Pallen M.J."/>
        </authorList>
    </citation>
    <scope>NUCLEOTIDE SEQUENCE</scope>
    <source>
        <strain evidence="1">CHK179-28034</strain>
    </source>
</reference>
<protein>
    <submittedName>
        <fullName evidence="1">Phosphohydrolase</fullName>
    </submittedName>
</protein>
<reference evidence="1" key="2">
    <citation type="submission" date="2021-04" db="EMBL/GenBank/DDBJ databases">
        <authorList>
            <person name="Gilroy R."/>
        </authorList>
    </citation>
    <scope>NUCLEOTIDE SEQUENCE</scope>
    <source>
        <strain evidence="1">CHK179-28034</strain>
    </source>
</reference>
<gene>
    <name evidence="1" type="ORF">H9968_06230</name>
</gene>
<dbReference type="SUPFAM" id="SSF109604">
    <property type="entry name" value="HD-domain/PDEase-like"/>
    <property type="match status" value="1"/>
</dbReference>
<dbReference type="AlphaFoldDB" id="A0A9D2EKR9"/>
<organism evidence="1 2">
    <name type="scientific">Candidatus Anaerobutyricum stercoris</name>
    <dbReference type="NCBI Taxonomy" id="2838457"/>
    <lineage>
        <taxon>Bacteria</taxon>
        <taxon>Bacillati</taxon>
        <taxon>Bacillota</taxon>
        <taxon>Clostridia</taxon>
        <taxon>Lachnospirales</taxon>
        <taxon>Lachnospiraceae</taxon>
        <taxon>Anaerobutyricum</taxon>
    </lineage>
</organism>
<dbReference type="EMBL" id="DXBR01000055">
    <property type="protein sequence ID" value="HIZ39508.1"/>
    <property type="molecule type" value="Genomic_DNA"/>
</dbReference>
<sequence>MNIMTYTGLFMDPLAPEPEQVRIEDIAHALSMISRANGHFPEVHTVAQHCLECAAEAKARNLPRQTQLFCLLHDGAEAYLGDFIQPVKARMEGYREAEDHLLDMIYRKFAGRTPSEAEQKAVKEIDKTLLYFEFLHYMGVGCGNPGAGLQSRPVFSEMPRREVEERYLETYRELRE</sequence>
<proteinExistence type="predicted"/>
<name>A0A9D2EKR9_9FIRM</name>